<evidence type="ECO:0000313" key="2">
    <source>
        <dbReference type="EMBL" id="CAG8442232.1"/>
    </source>
</evidence>
<reference evidence="2" key="1">
    <citation type="submission" date="2021-06" db="EMBL/GenBank/DDBJ databases">
        <authorList>
            <person name="Kallberg Y."/>
            <person name="Tangrot J."/>
            <person name="Rosling A."/>
        </authorList>
    </citation>
    <scope>NUCLEOTIDE SEQUENCE</scope>
    <source>
        <strain evidence="2">MT106</strain>
    </source>
</reference>
<gene>
    <name evidence="2" type="ORF">AGERDE_LOCUS1152</name>
</gene>
<evidence type="ECO:0000256" key="1">
    <source>
        <dbReference type="SAM" id="MobiDB-lite"/>
    </source>
</evidence>
<organism evidence="2 3">
    <name type="scientific">Ambispora gerdemannii</name>
    <dbReference type="NCBI Taxonomy" id="144530"/>
    <lineage>
        <taxon>Eukaryota</taxon>
        <taxon>Fungi</taxon>
        <taxon>Fungi incertae sedis</taxon>
        <taxon>Mucoromycota</taxon>
        <taxon>Glomeromycotina</taxon>
        <taxon>Glomeromycetes</taxon>
        <taxon>Archaeosporales</taxon>
        <taxon>Ambisporaceae</taxon>
        <taxon>Ambispora</taxon>
    </lineage>
</organism>
<accession>A0A9N8YNU7</accession>
<protein>
    <submittedName>
        <fullName evidence="2">2032_t:CDS:1</fullName>
    </submittedName>
</protein>
<proteinExistence type="predicted"/>
<name>A0A9N8YNU7_9GLOM</name>
<dbReference type="AlphaFoldDB" id="A0A9N8YNU7"/>
<dbReference type="EMBL" id="CAJVPL010000075">
    <property type="protein sequence ID" value="CAG8442232.1"/>
    <property type="molecule type" value="Genomic_DNA"/>
</dbReference>
<feature type="region of interest" description="Disordered" evidence="1">
    <location>
        <begin position="50"/>
        <end position="106"/>
    </location>
</feature>
<evidence type="ECO:0000313" key="3">
    <source>
        <dbReference type="Proteomes" id="UP000789831"/>
    </source>
</evidence>
<keyword evidence="3" id="KW-1185">Reference proteome</keyword>
<dbReference type="Proteomes" id="UP000789831">
    <property type="component" value="Unassembled WGS sequence"/>
</dbReference>
<sequence>MKVQLQSLLAETLIPRGISSKYLTGGVVRDLADRLLLDSDSLNPSLLGVKQTKATEDLKSKNIKKKGMNSGTSGNNNNKHQHQNNIKSKNLGINTNISNNSKSKNK</sequence>
<comment type="caution">
    <text evidence="2">The sequence shown here is derived from an EMBL/GenBank/DDBJ whole genome shotgun (WGS) entry which is preliminary data.</text>
</comment>
<feature type="compositionally biased region" description="Low complexity" evidence="1">
    <location>
        <begin position="68"/>
        <end position="90"/>
    </location>
</feature>